<feature type="chain" id="PRO_5015419514" evidence="3">
    <location>
        <begin position="29"/>
        <end position="409"/>
    </location>
</feature>
<dbReference type="EMBL" id="PVTV01000011">
    <property type="protein sequence ID" value="PRY99687.1"/>
    <property type="molecule type" value="Genomic_DNA"/>
</dbReference>
<feature type="domain" description="Leucine-binding protein" evidence="4">
    <location>
        <begin position="35"/>
        <end position="372"/>
    </location>
</feature>
<name>A0A2T0XL75_9BURK</name>
<evidence type="ECO:0000259" key="4">
    <source>
        <dbReference type="Pfam" id="PF13458"/>
    </source>
</evidence>
<dbReference type="InterPro" id="IPR051010">
    <property type="entry name" value="BCAA_transport"/>
</dbReference>
<evidence type="ECO:0000313" key="5">
    <source>
        <dbReference type="EMBL" id="PRY99687.1"/>
    </source>
</evidence>
<dbReference type="PANTHER" id="PTHR30483:SF6">
    <property type="entry name" value="PERIPLASMIC BINDING PROTEIN OF ABC TRANSPORTER FOR NATURAL AMINO ACIDS"/>
    <property type="match status" value="1"/>
</dbReference>
<evidence type="ECO:0000256" key="1">
    <source>
        <dbReference type="ARBA" id="ARBA00010062"/>
    </source>
</evidence>
<protein>
    <submittedName>
        <fullName evidence="5">Amino acid/amide ABC transporter substrate-binding protein (HAAT family)</fullName>
    </submittedName>
</protein>
<organism evidence="5 6">
    <name type="scientific">Jezberella montanilacus</name>
    <dbReference type="NCBI Taxonomy" id="323426"/>
    <lineage>
        <taxon>Bacteria</taxon>
        <taxon>Pseudomonadati</taxon>
        <taxon>Pseudomonadota</taxon>
        <taxon>Betaproteobacteria</taxon>
        <taxon>Burkholderiales</taxon>
        <taxon>Alcaligenaceae</taxon>
        <taxon>Jezberella</taxon>
    </lineage>
</organism>
<dbReference type="InterPro" id="IPR028082">
    <property type="entry name" value="Peripla_BP_I"/>
</dbReference>
<keyword evidence="6" id="KW-1185">Reference proteome</keyword>
<dbReference type="InterPro" id="IPR028081">
    <property type="entry name" value="Leu-bd"/>
</dbReference>
<dbReference type="Pfam" id="PF13458">
    <property type="entry name" value="Peripla_BP_6"/>
    <property type="match status" value="1"/>
</dbReference>
<gene>
    <name evidence="5" type="ORF">BCM14_1140</name>
</gene>
<dbReference type="Proteomes" id="UP000238308">
    <property type="component" value="Unassembled WGS sequence"/>
</dbReference>
<accession>A0A2T0XL75</accession>
<dbReference type="RefSeq" id="WP_106226955.1">
    <property type="nucleotide sequence ID" value="NZ_PVTV01000011.1"/>
</dbReference>
<dbReference type="CDD" id="cd06327">
    <property type="entry name" value="PBP1_SBP-like"/>
    <property type="match status" value="1"/>
</dbReference>
<comment type="caution">
    <text evidence="5">The sequence shown here is derived from an EMBL/GenBank/DDBJ whole genome shotgun (WGS) entry which is preliminary data.</text>
</comment>
<reference evidence="5 6" key="1">
    <citation type="submission" date="2018-03" db="EMBL/GenBank/DDBJ databases">
        <title>Genomic Encyclopedia of Type Strains, Phase III (KMG-III): the genomes of soil and plant-associated and newly described type strains.</title>
        <authorList>
            <person name="Whitman W."/>
        </authorList>
    </citation>
    <scope>NUCLEOTIDE SEQUENCE [LARGE SCALE GENOMIC DNA]</scope>
    <source>
        <strain evidence="5 6">MWH-P2sevCIIIb</strain>
    </source>
</reference>
<proteinExistence type="inferred from homology"/>
<evidence type="ECO:0000256" key="3">
    <source>
        <dbReference type="SAM" id="SignalP"/>
    </source>
</evidence>
<comment type="similarity">
    <text evidence="1">Belongs to the leucine-binding protein family.</text>
</comment>
<dbReference type="PANTHER" id="PTHR30483">
    <property type="entry name" value="LEUCINE-SPECIFIC-BINDING PROTEIN"/>
    <property type="match status" value="1"/>
</dbReference>
<keyword evidence="2 3" id="KW-0732">Signal</keyword>
<dbReference type="AlphaFoldDB" id="A0A2T0XL75"/>
<dbReference type="SUPFAM" id="SSF53822">
    <property type="entry name" value="Periplasmic binding protein-like I"/>
    <property type="match status" value="1"/>
</dbReference>
<sequence>MKLRSLTTALASAFAIAGLGLTTQLSHAAITSDVIRIGFATDMSGLYADTDGPMGAEAIRMAIADAGGAIDGKKIELLVLDHQNKPDIAASKVREWFDQQKIDVLIGGSNSAVTLAMSPVATEKQKPFLAVGAGSSDISGKYCTPYMIHYAYDTTALARGTAAAVLKSGGKDWFFITADYAFGHALERDAANVVKAGGGSVKGAVRVPLSSADFSSYLLQAQGSGAKILGLANAGGDTINSIKAANEFGVAKTMGMAGLLVYVNDIHALGLEATQGMYLTDFWYWNSNDQNRAFTKRFQEKFPKNVPNMNQMGDYSAVSTYLKAVKETHSVDTDVVMKWMKSNKINDIFATNGYIRPEDGRMIHDMKLMQVKKPSESKGPWDFYNVVADLKGEDIFGTLAESACPLVKK</sequence>
<feature type="signal peptide" evidence="3">
    <location>
        <begin position="1"/>
        <end position="28"/>
    </location>
</feature>
<dbReference type="Gene3D" id="3.40.50.2300">
    <property type="match status" value="2"/>
</dbReference>
<evidence type="ECO:0000313" key="6">
    <source>
        <dbReference type="Proteomes" id="UP000238308"/>
    </source>
</evidence>
<evidence type="ECO:0000256" key="2">
    <source>
        <dbReference type="ARBA" id="ARBA00022729"/>
    </source>
</evidence>
<dbReference type="OrthoDB" id="8887944at2"/>